<feature type="region of interest" description="Disordered" evidence="1">
    <location>
        <begin position="328"/>
        <end position="389"/>
    </location>
</feature>
<dbReference type="EMBL" id="AJWJ01000827">
    <property type="protein sequence ID" value="KAF2068834.1"/>
    <property type="molecule type" value="Genomic_DNA"/>
</dbReference>
<feature type="region of interest" description="Disordered" evidence="1">
    <location>
        <begin position="219"/>
        <end position="253"/>
    </location>
</feature>
<feature type="compositionally biased region" description="Low complexity" evidence="1">
    <location>
        <begin position="328"/>
        <end position="339"/>
    </location>
</feature>
<evidence type="ECO:0000313" key="3">
    <source>
        <dbReference type="Proteomes" id="UP000695562"/>
    </source>
</evidence>
<organism evidence="2 3">
    <name type="scientific">Polysphondylium violaceum</name>
    <dbReference type="NCBI Taxonomy" id="133409"/>
    <lineage>
        <taxon>Eukaryota</taxon>
        <taxon>Amoebozoa</taxon>
        <taxon>Evosea</taxon>
        <taxon>Eumycetozoa</taxon>
        <taxon>Dictyostelia</taxon>
        <taxon>Dictyosteliales</taxon>
        <taxon>Dictyosteliaceae</taxon>
        <taxon>Polysphondylium</taxon>
    </lineage>
</organism>
<evidence type="ECO:0000313" key="2">
    <source>
        <dbReference type="EMBL" id="KAF2068834.1"/>
    </source>
</evidence>
<comment type="caution">
    <text evidence="2">The sequence shown here is derived from an EMBL/GenBank/DDBJ whole genome shotgun (WGS) entry which is preliminary data.</text>
</comment>
<name>A0A8J4V2K0_9MYCE</name>
<proteinExistence type="predicted"/>
<keyword evidence="3" id="KW-1185">Reference proteome</keyword>
<accession>A0A8J4V2K0</accession>
<dbReference type="Proteomes" id="UP000695562">
    <property type="component" value="Unassembled WGS sequence"/>
</dbReference>
<evidence type="ECO:0000256" key="1">
    <source>
        <dbReference type="SAM" id="MobiDB-lite"/>
    </source>
</evidence>
<dbReference type="AlphaFoldDB" id="A0A8J4V2K0"/>
<sequence length="428" mass="49018">MQKKNTTININKITKADSNEFKNITGHEWIRSGADGFDQAAYNKQIEIFQQFLIPVPTDEQFYIRSIFYNILIFLIAFPDAKERYNHKKDLLEEMKVYRVFGKDDSPHSSPTPGRFETYLHAIESMDIGTIVVYETQCRAIDKFNSTRWTPASIMEFESIVKVMHNVKHIRESSITKKLNGQNIHLDNIKDVIKKMYRKLSPDPGCKIDKEAKCKGQKYGSFQPYDAPTALPKPPPSESRKKEIGALVQPPPSQLSNEDRIIILLEDTNKNLNNLVTRVRELESKLGYKSDPFIIDGDNEHDNFGLPPTSLEDSYHLDDNLQRTKKTITTTTTTSSSSLKNKKLQQYGSDDIDPNKHSRKRKNQTTPPTSEDENEPHEKDASHNLIKGTVVKRVNVVTSKTQPSEEDHKSKKKRMVISNPQVNKCILN</sequence>
<protein>
    <submittedName>
        <fullName evidence="2">Uncharacterized protein</fullName>
    </submittedName>
</protein>
<reference evidence="2" key="1">
    <citation type="submission" date="2020-01" db="EMBL/GenBank/DDBJ databases">
        <title>Development of genomics and gene disruption for Polysphondylium violaceum indicates a role for the polyketide synthase stlB in stalk morphogenesis.</title>
        <authorList>
            <person name="Narita B."/>
            <person name="Kawabe Y."/>
            <person name="Kin K."/>
            <person name="Saito T."/>
            <person name="Gibbs R."/>
            <person name="Kuspa A."/>
            <person name="Muzny D."/>
            <person name="Queller D."/>
            <person name="Richards S."/>
            <person name="Strassman J."/>
            <person name="Sucgang R."/>
            <person name="Worley K."/>
            <person name="Schaap P."/>
        </authorList>
    </citation>
    <scope>NUCLEOTIDE SEQUENCE</scope>
    <source>
        <strain evidence="2">QSvi11</strain>
    </source>
</reference>
<gene>
    <name evidence="2" type="ORF">CYY_009844</name>
</gene>